<sequence>MAMMVPPQMNPKYKTSLCKHWTTTGNCSIGSRCHFAHGERELRNPNDPLPQLPSQNLQDPKLLQVYFSGSLGIHNYKTTLCKYASNNTCRYQEMCHYAHSPEEMIPFEKVRNVTTQVLISNYVSLIKSHYLLNSHSIPGFNINQEQVELALQMEFQKLIVAQQLKFVLNHLDKMDYTQSELRLKLNTAHELLNANNFPGCSQTISDIINRPNVPTDEKKHYQDILFESAQEGFRIVEGYQRQIFEFQCEQAQQLQETYQKSENPQTLFGNAPTLPTTSIPGYRF</sequence>
<dbReference type="PANTHER" id="PTHR12547:SF166">
    <property type="entry name" value="CHROMOSOME UNDETERMINED SCAFFOLD_21, WHOLE GENOME SHOTGUN SEQUENCE"/>
    <property type="match status" value="1"/>
</dbReference>
<evidence type="ECO:0000259" key="5">
    <source>
        <dbReference type="PROSITE" id="PS50103"/>
    </source>
</evidence>
<dbReference type="FunFam" id="4.10.1000.10:FF:000003">
    <property type="entry name" value="Zinc finger CCCH domain-containing protein"/>
    <property type="match status" value="1"/>
</dbReference>
<keyword evidence="1 4" id="KW-0479">Metal-binding</keyword>
<keyword evidence="2 4" id="KW-0863">Zinc-finger</keyword>
<dbReference type="GO" id="GO:0008270">
    <property type="term" value="F:zinc ion binding"/>
    <property type="evidence" value="ECO:0007669"/>
    <property type="project" value="UniProtKB-KW"/>
</dbReference>
<feature type="zinc finger region" description="C3H1-type" evidence="4">
    <location>
        <begin position="75"/>
        <end position="102"/>
    </location>
</feature>
<dbReference type="AlphaFoldDB" id="A0A8S1L8P0"/>
<organism evidence="6 7">
    <name type="scientific">Paramecium primaurelia</name>
    <dbReference type="NCBI Taxonomy" id="5886"/>
    <lineage>
        <taxon>Eukaryota</taxon>
        <taxon>Sar</taxon>
        <taxon>Alveolata</taxon>
        <taxon>Ciliophora</taxon>
        <taxon>Intramacronucleata</taxon>
        <taxon>Oligohymenophorea</taxon>
        <taxon>Peniculida</taxon>
        <taxon>Parameciidae</taxon>
        <taxon>Paramecium</taxon>
    </lineage>
</organism>
<dbReference type="EMBL" id="CAJJDM010000032">
    <property type="protein sequence ID" value="CAD8062675.1"/>
    <property type="molecule type" value="Genomic_DNA"/>
</dbReference>
<evidence type="ECO:0000256" key="4">
    <source>
        <dbReference type="PROSITE-ProRule" id="PRU00723"/>
    </source>
</evidence>
<evidence type="ECO:0000313" key="7">
    <source>
        <dbReference type="Proteomes" id="UP000688137"/>
    </source>
</evidence>
<evidence type="ECO:0000256" key="3">
    <source>
        <dbReference type="ARBA" id="ARBA00022833"/>
    </source>
</evidence>
<dbReference type="GO" id="GO:0010468">
    <property type="term" value="P:regulation of gene expression"/>
    <property type="evidence" value="ECO:0007669"/>
    <property type="project" value="UniProtKB-ARBA"/>
</dbReference>
<dbReference type="SMART" id="SM00356">
    <property type="entry name" value="ZnF_C3H1"/>
    <property type="match status" value="2"/>
</dbReference>
<keyword evidence="7" id="KW-1185">Reference proteome</keyword>
<dbReference type="PROSITE" id="PS50103">
    <property type="entry name" value="ZF_C3H1"/>
    <property type="match status" value="2"/>
</dbReference>
<evidence type="ECO:0000256" key="1">
    <source>
        <dbReference type="ARBA" id="ARBA00022723"/>
    </source>
</evidence>
<evidence type="ECO:0000256" key="2">
    <source>
        <dbReference type="ARBA" id="ARBA00022771"/>
    </source>
</evidence>
<accession>A0A8S1L8P0</accession>
<comment type="caution">
    <text evidence="6">The sequence shown here is derived from an EMBL/GenBank/DDBJ whole genome shotgun (WGS) entry which is preliminary data.</text>
</comment>
<feature type="zinc finger region" description="C3H1-type" evidence="4">
    <location>
        <begin position="12"/>
        <end position="40"/>
    </location>
</feature>
<feature type="domain" description="C3H1-type" evidence="5">
    <location>
        <begin position="12"/>
        <end position="40"/>
    </location>
</feature>
<dbReference type="Proteomes" id="UP000688137">
    <property type="component" value="Unassembled WGS sequence"/>
</dbReference>
<gene>
    <name evidence="6" type="ORF">PPRIM_AZ9-3.1.T0330279</name>
</gene>
<dbReference type="PANTHER" id="PTHR12547">
    <property type="entry name" value="CCCH ZINC FINGER/TIS11-RELATED"/>
    <property type="match status" value="1"/>
</dbReference>
<protein>
    <recommendedName>
        <fullName evidence="5">C3H1-type domain-containing protein</fullName>
    </recommendedName>
</protein>
<dbReference type="GO" id="GO:0003729">
    <property type="term" value="F:mRNA binding"/>
    <property type="evidence" value="ECO:0007669"/>
    <property type="project" value="InterPro"/>
</dbReference>
<feature type="domain" description="C3H1-type" evidence="5">
    <location>
        <begin position="75"/>
        <end position="102"/>
    </location>
</feature>
<proteinExistence type="predicted"/>
<keyword evidence="3 4" id="KW-0862">Zinc</keyword>
<dbReference type="InterPro" id="IPR045877">
    <property type="entry name" value="ZFP36-like"/>
</dbReference>
<reference evidence="6" key="1">
    <citation type="submission" date="2021-01" db="EMBL/GenBank/DDBJ databases">
        <authorList>
            <consortium name="Genoscope - CEA"/>
            <person name="William W."/>
        </authorList>
    </citation>
    <scope>NUCLEOTIDE SEQUENCE</scope>
</reference>
<dbReference type="Pfam" id="PF00642">
    <property type="entry name" value="zf-CCCH"/>
    <property type="match status" value="1"/>
</dbReference>
<dbReference type="OMA" id="TDEKKHY"/>
<dbReference type="GO" id="GO:0051252">
    <property type="term" value="P:regulation of RNA metabolic process"/>
    <property type="evidence" value="ECO:0007669"/>
    <property type="project" value="UniProtKB-ARBA"/>
</dbReference>
<evidence type="ECO:0000313" key="6">
    <source>
        <dbReference type="EMBL" id="CAD8062675.1"/>
    </source>
</evidence>
<name>A0A8S1L8P0_PARPR</name>
<dbReference type="InterPro" id="IPR000571">
    <property type="entry name" value="Znf_CCCH"/>
</dbReference>